<dbReference type="RefSeq" id="WP_252771930.1">
    <property type="nucleotide sequence ID" value="NZ_JAMXMC010000015.1"/>
</dbReference>
<proteinExistence type="predicted"/>
<evidence type="ECO:0000313" key="2">
    <source>
        <dbReference type="EMBL" id="MCO5978967.1"/>
    </source>
</evidence>
<evidence type="ECO:0000256" key="1">
    <source>
        <dbReference type="SAM" id="SignalP"/>
    </source>
</evidence>
<sequence length="401" mass="44420">MKSTQGLTLLALALLTCTSVRAQQSPYTLSIAQSLTRDSNVLRTPSGQEQADTISSTTLGLAVDQPIGRQRIKAEADIQANRFRNDSSLDNDSPTLKAEWDWQAGDHWEGEAGASHVKSLYRYNLSGASVVQERNIQTENRQFFRARLGVVTAWTVEAGWEGYRRDFSADQYVAENMNLNALNLGMRYQPQPDLNARLNLRRSTGRYPDYSATFGADDFTRWDVETMLSVRLSAASLVDARLAHTNEIHSQPTAADGPKWTGSLGWQWQPTGKLSFTTRLVRDSDTSGQALGDGQINSQSRVTTHLEVGGQWTATDKIRLGLSYQQNRRRLQETVSGQSGLDGRDLARTVALQLNYQPIQALALGCSVAREVRSVSGDAAAGLSYPYQANVYACFGRFDWR</sequence>
<dbReference type="Proteomes" id="UP001204851">
    <property type="component" value="Unassembled WGS sequence"/>
</dbReference>
<feature type="signal peptide" evidence="1">
    <location>
        <begin position="1"/>
        <end position="22"/>
    </location>
</feature>
<accession>A0ABT1BTT4</accession>
<organism evidence="2 3">
    <name type="scientific">Ideonella oryzae</name>
    <dbReference type="NCBI Taxonomy" id="2937441"/>
    <lineage>
        <taxon>Bacteria</taxon>
        <taxon>Pseudomonadati</taxon>
        <taxon>Pseudomonadota</taxon>
        <taxon>Betaproteobacteria</taxon>
        <taxon>Burkholderiales</taxon>
        <taxon>Sphaerotilaceae</taxon>
        <taxon>Ideonella</taxon>
    </lineage>
</organism>
<dbReference type="EMBL" id="JAMXMC010000015">
    <property type="protein sequence ID" value="MCO5978967.1"/>
    <property type="molecule type" value="Genomic_DNA"/>
</dbReference>
<keyword evidence="3" id="KW-1185">Reference proteome</keyword>
<name>A0ABT1BTT4_9BURK</name>
<evidence type="ECO:0008006" key="4">
    <source>
        <dbReference type="Google" id="ProtNLM"/>
    </source>
</evidence>
<protein>
    <recommendedName>
        <fullName evidence="4">Outer membrane beta-barrel protein</fullName>
    </recommendedName>
</protein>
<feature type="chain" id="PRO_5047135750" description="Outer membrane beta-barrel protein" evidence="1">
    <location>
        <begin position="23"/>
        <end position="401"/>
    </location>
</feature>
<gene>
    <name evidence="2" type="ORF">M0L44_19890</name>
</gene>
<keyword evidence="1" id="KW-0732">Signal</keyword>
<evidence type="ECO:0000313" key="3">
    <source>
        <dbReference type="Proteomes" id="UP001204851"/>
    </source>
</evidence>
<dbReference type="SUPFAM" id="SSF56935">
    <property type="entry name" value="Porins"/>
    <property type="match status" value="1"/>
</dbReference>
<comment type="caution">
    <text evidence="2">The sequence shown here is derived from an EMBL/GenBank/DDBJ whole genome shotgun (WGS) entry which is preliminary data.</text>
</comment>
<reference evidence="2 3" key="1">
    <citation type="submission" date="2022-06" db="EMBL/GenBank/DDBJ databases">
        <title>Ideonella sp. NS12-5 Genome sequencing and assembly.</title>
        <authorList>
            <person name="Jung Y."/>
        </authorList>
    </citation>
    <scope>NUCLEOTIDE SEQUENCE [LARGE SCALE GENOMIC DNA]</scope>
    <source>
        <strain evidence="2 3">NS12-5</strain>
    </source>
</reference>